<dbReference type="InterPro" id="IPR036412">
    <property type="entry name" value="HAD-like_sf"/>
</dbReference>
<evidence type="ECO:0000313" key="1">
    <source>
        <dbReference type="EMBL" id="GGI86123.1"/>
    </source>
</evidence>
<dbReference type="SUPFAM" id="SSF56784">
    <property type="entry name" value="HAD-like"/>
    <property type="match status" value="1"/>
</dbReference>
<dbReference type="AlphaFoldDB" id="A0A830E5X7"/>
<accession>A0A830E5X7</accession>
<dbReference type="EMBL" id="BMNM01000014">
    <property type="protein sequence ID" value="GGI86123.1"/>
    <property type="molecule type" value="Genomic_DNA"/>
</dbReference>
<evidence type="ECO:0000313" key="2">
    <source>
        <dbReference type="Proteomes" id="UP000657075"/>
    </source>
</evidence>
<proteinExistence type="predicted"/>
<dbReference type="InterPro" id="IPR023214">
    <property type="entry name" value="HAD_sf"/>
</dbReference>
<reference evidence="1" key="2">
    <citation type="submission" date="2020-09" db="EMBL/GenBank/DDBJ databases">
        <authorList>
            <person name="Sun Q."/>
            <person name="Ohkuma M."/>
        </authorList>
    </citation>
    <scope>NUCLEOTIDE SEQUENCE</scope>
    <source>
        <strain evidence="1">JCM 11219</strain>
    </source>
</reference>
<dbReference type="Gene3D" id="3.40.50.1000">
    <property type="entry name" value="HAD superfamily/HAD-like"/>
    <property type="match status" value="1"/>
</dbReference>
<protein>
    <submittedName>
        <fullName evidence="1">Uncharacterized protein</fullName>
    </submittedName>
</protein>
<reference evidence="1" key="1">
    <citation type="journal article" date="2014" name="Int. J. Syst. Evol. Microbiol.">
        <title>Complete genome sequence of Corynebacterium casei LMG S-19264T (=DSM 44701T), isolated from a smear-ripened cheese.</title>
        <authorList>
            <consortium name="US DOE Joint Genome Institute (JGI-PGF)"/>
            <person name="Walter F."/>
            <person name="Albersmeier A."/>
            <person name="Kalinowski J."/>
            <person name="Ruckert C."/>
        </authorList>
    </citation>
    <scope>NUCLEOTIDE SEQUENCE</scope>
    <source>
        <strain evidence="1">JCM 11219</strain>
    </source>
</reference>
<dbReference type="Proteomes" id="UP000657075">
    <property type="component" value="Unassembled WGS sequence"/>
</dbReference>
<name>A0A830E5X7_9CREN</name>
<comment type="caution">
    <text evidence="1">The sequence shown here is derived from an EMBL/GenBank/DDBJ whole genome shotgun (WGS) entry which is preliminary data.</text>
</comment>
<gene>
    <name evidence="1" type="ORF">GCM10007112_23920</name>
</gene>
<sequence>MGFPMPILADLDDTLFDTTARVQRCMKGEKLDWDCYLSEEYMSLDKPKQDVIGFIKSLNEPVYIASGRIRERQGSTTTSQLESLGLNVKGIYLKPESWKYAKESYWKARVAIWLTAHGVRINHVLDDNPTVLDSIANALKAFNASIPRLWLVNNGIREYNASVNGIGWVRLDVDGDTLASKCSPFGILRIALAGDEYWAYALDCPGASPQSPSSVLIDVLSMRVRFGKREYDWTSPTVDLA</sequence>
<organism evidence="1 2">
    <name type="scientific">Vulcanisaeta souniana JCM 11219</name>
    <dbReference type="NCBI Taxonomy" id="1293586"/>
    <lineage>
        <taxon>Archaea</taxon>
        <taxon>Thermoproteota</taxon>
        <taxon>Thermoprotei</taxon>
        <taxon>Thermoproteales</taxon>
        <taxon>Thermoproteaceae</taxon>
        <taxon>Vulcanisaeta</taxon>
    </lineage>
</organism>